<evidence type="ECO:0000313" key="7">
    <source>
        <dbReference type="EMBL" id="CAK9254721.1"/>
    </source>
</evidence>
<proteinExistence type="inferred from homology"/>
<comment type="catalytic activity">
    <reaction evidence="1">
        <text>Hydrolysis of terminal, non-reducing beta-D-glucosyl residues with release of beta-D-glucose.</text>
        <dbReference type="EC" id="3.2.1.21"/>
    </reaction>
</comment>
<gene>
    <name evidence="7" type="ORF">CSSPJE1EN1_LOCUS199</name>
</gene>
<evidence type="ECO:0000313" key="8">
    <source>
        <dbReference type="Proteomes" id="UP001497444"/>
    </source>
</evidence>
<dbReference type="InterPro" id="IPR036962">
    <property type="entry name" value="Glyco_hydro_3_N_sf"/>
</dbReference>
<keyword evidence="5" id="KW-0378">Hydrolase</keyword>
<evidence type="ECO:0000256" key="1">
    <source>
        <dbReference type="ARBA" id="ARBA00000448"/>
    </source>
</evidence>
<evidence type="ECO:0000256" key="5">
    <source>
        <dbReference type="ARBA" id="ARBA00022801"/>
    </source>
</evidence>
<dbReference type="InterPro" id="IPR017853">
    <property type="entry name" value="GH"/>
</dbReference>
<comment type="similarity">
    <text evidence="2">Belongs to the glycosyl hydrolase 3 family.</text>
</comment>
<dbReference type="Gene3D" id="3.20.20.300">
    <property type="entry name" value="Glycoside hydrolase, family 3, N-terminal domain"/>
    <property type="match status" value="1"/>
</dbReference>
<evidence type="ECO:0000256" key="2">
    <source>
        <dbReference type="ARBA" id="ARBA00005336"/>
    </source>
</evidence>
<evidence type="ECO:0000256" key="6">
    <source>
        <dbReference type="ARBA" id="ARBA00023295"/>
    </source>
</evidence>
<sequence>MVPYMYEQFISNLTYEVKSGNIPVSRSDDVVARIFQVKFETGLFEDPYANKGLKSFIGQQVITCPHDS</sequence>
<keyword evidence="6" id="KW-0326">Glycosidase</keyword>
<dbReference type="Proteomes" id="UP001497444">
    <property type="component" value="Chromosome 1"/>
</dbReference>
<accession>A0ABP0VJW4</accession>
<dbReference type="EMBL" id="OZ020096">
    <property type="protein sequence ID" value="CAK9254721.1"/>
    <property type="molecule type" value="Genomic_DNA"/>
</dbReference>
<dbReference type="SUPFAM" id="SSF51445">
    <property type="entry name" value="(Trans)glycosidases"/>
    <property type="match status" value="1"/>
</dbReference>
<evidence type="ECO:0000256" key="4">
    <source>
        <dbReference type="ARBA" id="ARBA00022729"/>
    </source>
</evidence>
<name>A0ABP0VJW4_9BRYO</name>
<keyword evidence="8" id="KW-1185">Reference proteome</keyword>
<evidence type="ECO:0000256" key="3">
    <source>
        <dbReference type="ARBA" id="ARBA00012744"/>
    </source>
</evidence>
<dbReference type="PANTHER" id="PTHR30620:SF16">
    <property type="entry name" value="LYSOSOMAL BETA GLUCOSIDASE"/>
    <property type="match status" value="1"/>
</dbReference>
<keyword evidence="4" id="KW-0732">Signal</keyword>
<protein>
    <recommendedName>
        <fullName evidence="3">beta-glucosidase</fullName>
        <ecNumber evidence="3">3.2.1.21</ecNumber>
    </recommendedName>
</protein>
<dbReference type="EC" id="3.2.1.21" evidence="3"/>
<reference evidence="7 8" key="1">
    <citation type="submission" date="2024-02" db="EMBL/GenBank/DDBJ databases">
        <authorList>
            <consortium name="ELIXIR-Norway"/>
            <consortium name="Elixir Norway"/>
        </authorList>
    </citation>
    <scope>NUCLEOTIDE SEQUENCE [LARGE SCALE GENOMIC DNA]</scope>
</reference>
<dbReference type="PANTHER" id="PTHR30620">
    <property type="entry name" value="PERIPLASMIC BETA-GLUCOSIDASE-RELATED"/>
    <property type="match status" value="1"/>
</dbReference>
<organism evidence="7 8">
    <name type="scientific">Sphagnum jensenii</name>
    <dbReference type="NCBI Taxonomy" id="128206"/>
    <lineage>
        <taxon>Eukaryota</taxon>
        <taxon>Viridiplantae</taxon>
        <taxon>Streptophyta</taxon>
        <taxon>Embryophyta</taxon>
        <taxon>Bryophyta</taxon>
        <taxon>Sphagnophytina</taxon>
        <taxon>Sphagnopsida</taxon>
        <taxon>Sphagnales</taxon>
        <taxon>Sphagnaceae</taxon>
        <taxon>Sphagnum</taxon>
    </lineage>
</organism>
<dbReference type="InterPro" id="IPR051915">
    <property type="entry name" value="Cellulose_Degrad_GH3"/>
</dbReference>